<evidence type="ECO:0000313" key="3">
    <source>
        <dbReference type="Proteomes" id="UP000765509"/>
    </source>
</evidence>
<feature type="region of interest" description="Disordered" evidence="1">
    <location>
        <begin position="38"/>
        <end position="65"/>
    </location>
</feature>
<name>A0A9Q3KC89_9BASI</name>
<dbReference type="AlphaFoldDB" id="A0A9Q3KC89"/>
<gene>
    <name evidence="2" type="ORF">O181_118438</name>
</gene>
<dbReference type="OrthoDB" id="10261522at2759"/>
<proteinExistence type="predicted"/>
<comment type="caution">
    <text evidence="2">The sequence shown here is derived from an EMBL/GenBank/DDBJ whole genome shotgun (WGS) entry which is preliminary data.</text>
</comment>
<sequence length="134" mass="15221">MHPILKVAGVVHIWYHIPLCTIFYQQFNGDVFKTKIDDSKSRSQKPTPILKEESSACKSGNPWRLSEDYSRTQATWPCRSLVGSSIQDYSKRAFLRGITSFQSVVKAASTSASLGQFNWFIQTILEYPVCAWPN</sequence>
<reference evidence="2" key="1">
    <citation type="submission" date="2021-03" db="EMBL/GenBank/DDBJ databases">
        <title>Draft genome sequence of rust myrtle Austropuccinia psidii MF-1, a brazilian biotype.</title>
        <authorList>
            <person name="Quecine M.C."/>
            <person name="Pachon D.M.R."/>
            <person name="Bonatelli M.L."/>
            <person name="Correr F.H."/>
            <person name="Franceschini L.M."/>
            <person name="Leite T.F."/>
            <person name="Margarido G.R.A."/>
            <person name="Almeida C.A."/>
            <person name="Ferrarezi J.A."/>
            <person name="Labate C.A."/>
        </authorList>
    </citation>
    <scope>NUCLEOTIDE SEQUENCE</scope>
    <source>
        <strain evidence="2">MF-1</strain>
    </source>
</reference>
<accession>A0A9Q3KC89</accession>
<evidence type="ECO:0000256" key="1">
    <source>
        <dbReference type="SAM" id="MobiDB-lite"/>
    </source>
</evidence>
<keyword evidence="3" id="KW-1185">Reference proteome</keyword>
<dbReference type="Proteomes" id="UP000765509">
    <property type="component" value="Unassembled WGS sequence"/>
</dbReference>
<organism evidence="2 3">
    <name type="scientific">Austropuccinia psidii MF-1</name>
    <dbReference type="NCBI Taxonomy" id="1389203"/>
    <lineage>
        <taxon>Eukaryota</taxon>
        <taxon>Fungi</taxon>
        <taxon>Dikarya</taxon>
        <taxon>Basidiomycota</taxon>
        <taxon>Pucciniomycotina</taxon>
        <taxon>Pucciniomycetes</taxon>
        <taxon>Pucciniales</taxon>
        <taxon>Sphaerophragmiaceae</taxon>
        <taxon>Austropuccinia</taxon>
    </lineage>
</organism>
<dbReference type="EMBL" id="AVOT02103404">
    <property type="protein sequence ID" value="MBW0578723.1"/>
    <property type="molecule type" value="Genomic_DNA"/>
</dbReference>
<evidence type="ECO:0000313" key="2">
    <source>
        <dbReference type="EMBL" id="MBW0578723.1"/>
    </source>
</evidence>
<protein>
    <submittedName>
        <fullName evidence="2">Uncharacterized protein</fullName>
    </submittedName>
</protein>